<evidence type="ECO:0000256" key="1">
    <source>
        <dbReference type="SAM" id="MobiDB-lite"/>
    </source>
</evidence>
<dbReference type="Proteomes" id="UP001301350">
    <property type="component" value="Unassembled WGS sequence"/>
</dbReference>
<evidence type="ECO:0008006" key="4">
    <source>
        <dbReference type="Google" id="ProtNLM"/>
    </source>
</evidence>
<protein>
    <recommendedName>
        <fullName evidence="4">C2 NT-type domain-containing protein</fullName>
    </recommendedName>
</protein>
<accession>A0AAV9J0L3</accession>
<dbReference type="SUPFAM" id="SSF49562">
    <property type="entry name" value="C2 domain (Calcium/lipid-binding domain, CaLB)"/>
    <property type="match status" value="1"/>
</dbReference>
<comment type="caution">
    <text evidence="2">The sequence shown here is derived from an EMBL/GenBank/DDBJ whole genome shotgun (WGS) entry which is preliminary data.</text>
</comment>
<evidence type="ECO:0000313" key="3">
    <source>
        <dbReference type="Proteomes" id="UP001301350"/>
    </source>
</evidence>
<proteinExistence type="predicted"/>
<evidence type="ECO:0000313" key="2">
    <source>
        <dbReference type="EMBL" id="KAK4537878.1"/>
    </source>
</evidence>
<name>A0AAV9J0L3_CYACA</name>
<gene>
    <name evidence="2" type="ORF">CDCA_CDCA14G3903</name>
</gene>
<feature type="region of interest" description="Disordered" evidence="1">
    <location>
        <begin position="166"/>
        <end position="221"/>
    </location>
</feature>
<reference evidence="2 3" key="1">
    <citation type="submission" date="2022-07" db="EMBL/GenBank/DDBJ databases">
        <title>Genome-wide signatures of adaptation to extreme environments.</title>
        <authorList>
            <person name="Cho C.H."/>
            <person name="Yoon H.S."/>
        </authorList>
    </citation>
    <scope>NUCLEOTIDE SEQUENCE [LARGE SCALE GENOMIC DNA]</scope>
    <source>
        <strain evidence="2 3">DBV 063 E5</strain>
    </source>
</reference>
<dbReference type="EMBL" id="JANCYW010000014">
    <property type="protein sequence ID" value="KAK4537878.1"/>
    <property type="molecule type" value="Genomic_DNA"/>
</dbReference>
<organism evidence="2 3">
    <name type="scientific">Cyanidium caldarium</name>
    <name type="common">Red alga</name>
    <dbReference type="NCBI Taxonomy" id="2771"/>
    <lineage>
        <taxon>Eukaryota</taxon>
        <taxon>Rhodophyta</taxon>
        <taxon>Bangiophyceae</taxon>
        <taxon>Cyanidiales</taxon>
        <taxon>Cyanidiaceae</taxon>
        <taxon>Cyanidium</taxon>
    </lineage>
</organism>
<keyword evidence="3" id="KW-1185">Reference proteome</keyword>
<sequence>MSSGFRRVTVQVKEIKDIPVGSFPKRVYVRTRLDTATPLRGSDETTFATNVLTISKKTAGPYTFYEESGDANVFALPDFTVVCDVHKVGGGCFQSGADERIATVRIPLSKIEIENGGKQETWYSLHYPSNVGGMKKRLYAGSLLLSIQIEQRLPRTFNFGAFRPVETKSPEEHSPYTGEGAPAPVSPRMDTSADSSSRLEGGGVGGQSVFSAVSADAARNT</sequence>
<dbReference type="AlphaFoldDB" id="A0AAV9J0L3"/>
<dbReference type="InterPro" id="IPR035892">
    <property type="entry name" value="C2_domain_sf"/>
</dbReference>